<protein>
    <recommendedName>
        <fullName evidence="6">Nucleotidyltransferase-like</fullName>
    </recommendedName>
</protein>
<feature type="domain" description="YgxA-like substrate binding" evidence="3">
    <location>
        <begin position="120"/>
        <end position="218"/>
    </location>
</feature>
<dbReference type="Pfam" id="PF14540">
    <property type="entry name" value="NTF-like"/>
    <property type="match status" value="1"/>
</dbReference>
<organism evidence="4 5">
    <name type="scientific">Salisediminibacterium beveridgei</name>
    <dbReference type="NCBI Taxonomy" id="632773"/>
    <lineage>
        <taxon>Bacteria</taxon>
        <taxon>Bacillati</taxon>
        <taxon>Bacillota</taxon>
        <taxon>Bacilli</taxon>
        <taxon>Bacillales</taxon>
        <taxon>Bacillaceae</taxon>
        <taxon>Salisediminibacterium</taxon>
    </lineage>
</organism>
<feature type="domain" description="Nucleotidyltransferase-like" evidence="1">
    <location>
        <begin position="1"/>
        <end position="118"/>
    </location>
</feature>
<dbReference type="InterPro" id="IPR041143">
    <property type="entry name" value="YgxA_HTH"/>
</dbReference>
<dbReference type="PATRIC" id="fig|632773.3.peg.2386"/>
<name>A0A1D7QX89_9BACI</name>
<gene>
    <name evidence="4" type="ORF">BBEV_2283</name>
</gene>
<dbReference type="Proteomes" id="UP000094463">
    <property type="component" value="Chromosome"/>
</dbReference>
<dbReference type="OrthoDB" id="2350973at2"/>
<dbReference type="RefSeq" id="WP_069365587.1">
    <property type="nucleotide sequence ID" value="NZ_CP012502.1"/>
</dbReference>
<evidence type="ECO:0008006" key="6">
    <source>
        <dbReference type="Google" id="ProtNLM"/>
    </source>
</evidence>
<dbReference type="InterPro" id="IPR043519">
    <property type="entry name" value="NT_sf"/>
</dbReference>
<dbReference type="EMBL" id="CP012502">
    <property type="protein sequence ID" value="AOM83624.1"/>
    <property type="molecule type" value="Genomic_DNA"/>
</dbReference>
<sequence length="289" mass="34472">MESFLRELYQDRTSDDETLGIIKVDKRERKDANTDYFDYVLFIVVSERSSEWEIKHYEYDGEKVAMHLVTEKQLKEWLLNMSNRRVVDWLMNGTVVFDRNDYLKNFRSEMNHFPEEERLVKIGVEFSKLIRRYTDGKTLFYSGDYLDAYNHIVHALHHLARLSVIEHGFYPEITVWQQVREIEPEIHKLYSELIAGSEPLDKRLELLMIANEFEVSRKTSLGSRHLLDLMNRRDGAWTIQELKEEVAIGEYSLDLGIMIEFLVDKGIVDIQKEETKGKQIFHRYYVYDK</sequence>
<dbReference type="Gene3D" id="1.10.10.10">
    <property type="entry name" value="Winged helix-like DNA-binding domain superfamily/Winged helix DNA-binding domain"/>
    <property type="match status" value="1"/>
</dbReference>
<dbReference type="Pfam" id="PF18576">
    <property type="entry name" value="HTH_52"/>
    <property type="match status" value="1"/>
</dbReference>
<dbReference type="AlphaFoldDB" id="A0A1D7QX89"/>
<reference evidence="4 5" key="1">
    <citation type="submission" date="2015-08" db="EMBL/GenBank/DDBJ databases">
        <title>The complete genome sequence of Bacillus beveridgei MLTeJB.</title>
        <authorList>
            <person name="Hanson T.E."/>
            <person name="Mesa C."/>
            <person name="Basesman S.M."/>
            <person name="Oremland R.S."/>
        </authorList>
    </citation>
    <scope>NUCLEOTIDE SEQUENCE [LARGE SCALE GENOMIC DNA]</scope>
    <source>
        <strain evidence="4 5">MLTeJB</strain>
    </source>
</reference>
<dbReference type="KEGG" id="bbev:BBEV_2283"/>
<dbReference type="Gene3D" id="1.20.120.330">
    <property type="entry name" value="Nucleotidyltransferases domain 2"/>
    <property type="match status" value="1"/>
</dbReference>
<keyword evidence="5" id="KW-1185">Reference proteome</keyword>
<evidence type="ECO:0000259" key="1">
    <source>
        <dbReference type="Pfam" id="PF14540"/>
    </source>
</evidence>
<proteinExistence type="predicted"/>
<evidence type="ECO:0000259" key="2">
    <source>
        <dbReference type="Pfam" id="PF18576"/>
    </source>
</evidence>
<feature type="domain" description="YgxA-like helix-turn-helix" evidence="2">
    <location>
        <begin position="224"/>
        <end position="285"/>
    </location>
</feature>
<evidence type="ECO:0000259" key="3">
    <source>
        <dbReference type="Pfam" id="PF22339"/>
    </source>
</evidence>
<dbReference type="Gene3D" id="3.30.460.10">
    <property type="entry name" value="Beta Polymerase, domain 2"/>
    <property type="match status" value="1"/>
</dbReference>
<dbReference type="InterPro" id="IPR036388">
    <property type="entry name" value="WH-like_DNA-bd_sf"/>
</dbReference>
<dbReference type="STRING" id="632773.BBEV_2283"/>
<evidence type="ECO:0000313" key="4">
    <source>
        <dbReference type="EMBL" id="AOM83624.1"/>
    </source>
</evidence>
<dbReference type="InterPro" id="IPR054515">
    <property type="entry name" value="YgxA-like_substrate-bd"/>
</dbReference>
<evidence type="ECO:0000313" key="5">
    <source>
        <dbReference type="Proteomes" id="UP000094463"/>
    </source>
</evidence>
<accession>A0A1D7QX89</accession>
<dbReference type="Pfam" id="PF22339">
    <property type="entry name" value="YgxA-like_sub_bind"/>
    <property type="match status" value="1"/>
</dbReference>
<dbReference type="InterPro" id="IPR029348">
    <property type="entry name" value="NTF-like"/>
</dbReference>